<name>A0A6M3L8Y7_9ZZZZ</name>
<accession>A0A6M3L8Y7</accession>
<sequence length="158" mass="16738">MAVTLNQTTQLITVSDDIVSIQNLLNTIRDWENKQENMDCPQVAEAAGKQVLSETSSVGVTLTLLNWKVSFGDRPSPVVCSITDGNLVAVDETGTPMSPIEASTNVTVMVAQSSSATMIQSAEIDSIKETVEANPAVLAGTHGSGSWEGATIRRGIFK</sequence>
<organism evidence="1">
    <name type="scientific">viral metagenome</name>
    <dbReference type="NCBI Taxonomy" id="1070528"/>
    <lineage>
        <taxon>unclassified sequences</taxon>
        <taxon>metagenomes</taxon>
        <taxon>organismal metagenomes</taxon>
    </lineage>
</organism>
<dbReference type="AlphaFoldDB" id="A0A6M3L8Y7"/>
<proteinExistence type="predicted"/>
<evidence type="ECO:0000313" key="1">
    <source>
        <dbReference type="EMBL" id="QJA91286.1"/>
    </source>
</evidence>
<gene>
    <name evidence="1" type="ORF">MM415B03410_0004</name>
</gene>
<dbReference type="EMBL" id="MT142976">
    <property type="protein sequence ID" value="QJA91286.1"/>
    <property type="molecule type" value="Genomic_DNA"/>
</dbReference>
<protein>
    <submittedName>
        <fullName evidence="1">Uncharacterized protein</fullName>
    </submittedName>
</protein>
<reference evidence="1" key="1">
    <citation type="submission" date="2020-03" db="EMBL/GenBank/DDBJ databases">
        <title>The deep terrestrial virosphere.</title>
        <authorList>
            <person name="Holmfeldt K."/>
            <person name="Nilsson E."/>
            <person name="Simone D."/>
            <person name="Lopez-Fernandez M."/>
            <person name="Wu X."/>
            <person name="de Brujin I."/>
            <person name="Lundin D."/>
            <person name="Andersson A."/>
            <person name="Bertilsson S."/>
            <person name="Dopson M."/>
        </authorList>
    </citation>
    <scope>NUCLEOTIDE SEQUENCE</scope>
    <source>
        <strain evidence="1">MM415B03410</strain>
    </source>
</reference>